<feature type="region of interest" description="Disordered" evidence="1">
    <location>
        <begin position="423"/>
        <end position="442"/>
    </location>
</feature>
<dbReference type="SUPFAM" id="SSF55486">
    <property type="entry name" value="Metalloproteases ('zincins'), catalytic domain"/>
    <property type="match status" value="1"/>
</dbReference>
<dbReference type="Proteomes" id="UP000032408">
    <property type="component" value="Chromosome"/>
</dbReference>
<dbReference type="GO" id="GO:0008237">
    <property type="term" value="F:metallopeptidase activity"/>
    <property type="evidence" value="ECO:0007669"/>
    <property type="project" value="InterPro"/>
</dbReference>
<name>A0A0D5C4E6_9ARCH</name>
<reference evidence="2 3" key="2">
    <citation type="journal article" date="2016" name="ISME J.">
        <title>Physiological and genomic characterization of two novel marine thaumarchaeal strains indicates niche differentiation.</title>
        <authorList>
            <person name="Bayer B."/>
            <person name="Vojvoda J."/>
            <person name="Offre P."/>
            <person name="Alves R.J."/>
            <person name="Elisabeth N.H."/>
            <person name="Garcia J.A."/>
            <person name="Volland J.M."/>
            <person name="Srivastava A."/>
            <person name="Schleper C."/>
            <person name="Herndl G.J."/>
        </authorList>
    </citation>
    <scope>NUCLEOTIDE SEQUENCE [LARGE SCALE GENOMIC DNA]</scope>
    <source>
        <strain evidence="2 3">NF5</strain>
    </source>
</reference>
<sequence>MRSIIILVLLSTLLIPTTAFAANGYYVETFGKQISHSPTVCVFQPSDSRVDKQTWERWYSDAKNGIISWRGELQGGGNGNWDITVVEVPLEKLDLLKPNVCDISIKYVEKIVVDDGRYVFGIAYVGNGYIEIAYSSFYACDEVYDSELEIFVNSYCLTNNFFRSKQMANTVKHEFGHIIGLGHYRGYDNSVTQSWYDTGIGAPSIMAWIEPNEEWRDISKIDVEKIQEIYGVKGFGEKQNPRTIFNERIIPEPIIQTSDRSSFYLNKNSVATYMISGDVPDKLYKRGMYLDVVVYKPNGVTEHNAVQVSKTLKTFKYPLTLDYSYPAGKYKISLVFDGKEFDKKEIYITKESSKSQNHKFSPDLDGDGVPDSEDKCPKIFGTKDRMGCRAYVPPSKNTMTADSDGDGMVDKYDQCKYQKETRNGYKDSDGCPDTKPNSKSHMPIFSEKQKQTLTQKIDTASVSILKLEEGMDTTWKYLKEADAKYSESQSKHHVQKAWDLYNKLYDQRVKLQKILEDNVSIYLLLESKTKTSSYDHFKEFSSKFSKVSSEISQIGSDMKYISQELEYAEKVSKNQCTWLWC</sequence>
<proteinExistence type="predicted"/>
<dbReference type="Gene3D" id="4.10.1080.10">
    <property type="entry name" value="TSP type-3 repeat"/>
    <property type="match status" value="1"/>
</dbReference>
<dbReference type="EMBL" id="CP011070">
    <property type="protein sequence ID" value="AJW71225.1"/>
    <property type="molecule type" value="Genomic_DNA"/>
</dbReference>
<evidence type="ECO:0000313" key="2">
    <source>
        <dbReference type="EMBL" id="AJW71225.1"/>
    </source>
</evidence>
<evidence type="ECO:0000313" key="3">
    <source>
        <dbReference type="Proteomes" id="UP000032408"/>
    </source>
</evidence>
<dbReference type="AlphaFoldDB" id="A0A0D5C4E6"/>
<dbReference type="GO" id="GO:0005509">
    <property type="term" value="F:calcium ion binding"/>
    <property type="evidence" value="ECO:0007669"/>
    <property type="project" value="InterPro"/>
</dbReference>
<dbReference type="HOGENOM" id="CLU_468993_0_0_2"/>
<dbReference type="STRING" id="1580092.NADRNF5_1544"/>
<dbReference type="InterPro" id="IPR024079">
    <property type="entry name" value="MetalloPept_cat_dom_sf"/>
</dbReference>
<gene>
    <name evidence="2" type="ORF">NADRNF5_1544</name>
</gene>
<dbReference type="SUPFAM" id="SSF103647">
    <property type="entry name" value="TSP type-3 repeat"/>
    <property type="match status" value="1"/>
</dbReference>
<dbReference type="RefSeq" id="WP_148313085.1">
    <property type="nucleotide sequence ID" value="NZ_CP011070.1"/>
</dbReference>
<dbReference type="OrthoDB" id="2442at2157"/>
<protein>
    <submittedName>
        <fullName evidence="2">Uncharacterized protein</fullName>
    </submittedName>
</protein>
<reference evidence="3" key="1">
    <citation type="submission" date="2015-03" db="EMBL/GenBank/DDBJ databases">
        <title>Characterization of two novel Thaumarchaeota isolated from the Northern Adriatic Sea.</title>
        <authorList>
            <person name="Bayer B."/>
            <person name="Vojvoda J."/>
            <person name="Offre P."/>
            <person name="Srivastava A."/>
            <person name="Elisabeth N."/>
            <person name="Garcia J.A.L."/>
            <person name="Schleper C."/>
            <person name="Herndl G.J."/>
        </authorList>
    </citation>
    <scope>NUCLEOTIDE SEQUENCE [LARGE SCALE GENOMIC DNA]</scope>
    <source>
        <strain evidence="3">NF5</strain>
    </source>
</reference>
<organism evidence="2 3">
    <name type="scientific">Nitrosopumilus adriaticus</name>
    <dbReference type="NCBI Taxonomy" id="1580092"/>
    <lineage>
        <taxon>Archaea</taxon>
        <taxon>Nitrososphaerota</taxon>
        <taxon>Nitrososphaeria</taxon>
        <taxon>Nitrosopumilales</taxon>
        <taxon>Nitrosopumilaceae</taxon>
        <taxon>Nitrosopumilus</taxon>
    </lineage>
</organism>
<dbReference type="KEGG" id="nin:NADRNF5_1544"/>
<dbReference type="Gene3D" id="3.40.390.10">
    <property type="entry name" value="Collagenase (Catalytic Domain)"/>
    <property type="match status" value="1"/>
</dbReference>
<keyword evidence="3" id="KW-1185">Reference proteome</keyword>
<dbReference type="GeneID" id="24820722"/>
<evidence type="ECO:0000256" key="1">
    <source>
        <dbReference type="SAM" id="MobiDB-lite"/>
    </source>
</evidence>
<dbReference type="InterPro" id="IPR028974">
    <property type="entry name" value="TSP_type-3_rpt"/>
</dbReference>
<accession>A0A0D5C4E6</accession>